<reference evidence="1" key="1">
    <citation type="submission" date="2021-02" db="EMBL/GenBank/DDBJ databases">
        <authorList>
            <person name="Steward A R."/>
        </authorList>
    </citation>
    <scope>NUCLEOTIDE SEQUENCE</scope>
</reference>
<evidence type="ECO:0000313" key="2">
    <source>
        <dbReference type="Proteomes" id="UP000663880"/>
    </source>
</evidence>
<dbReference type="AlphaFoldDB" id="A0A821UG49"/>
<name>A0A821UG49_9NEOP</name>
<comment type="caution">
    <text evidence="1">The sequence shown here is derived from an EMBL/GenBank/DDBJ whole genome shotgun (WGS) entry which is preliminary data.</text>
</comment>
<evidence type="ECO:0000313" key="1">
    <source>
        <dbReference type="EMBL" id="CAF4889376.1"/>
    </source>
</evidence>
<proteinExistence type="predicted"/>
<protein>
    <submittedName>
        <fullName evidence="1">Uncharacterized protein</fullName>
    </submittedName>
</protein>
<gene>
    <name evidence="1" type="ORF">PMACD_LOCUS10316</name>
</gene>
<dbReference type="OrthoDB" id="6747067at2759"/>
<accession>A0A821UG49</accession>
<organism evidence="1 2">
    <name type="scientific">Pieris macdunnoughi</name>
    <dbReference type="NCBI Taxonomy" id="345717"/>
    <lineage>
        <taxon>Eukaryota</taxon>
        <taxon>Metazoa</taxon>
        <taxon>Ecdysozoa</taxon>
        <taxon>Arthropoda</taxon>
        <taxon>Hexapoda</taxon>
        <taxon>Insecta</taxon>
        <taxon>Pterygota</taxon>
        <taxon>Neoptera</taxon>
        <taxon>Endopterygota</taxon>
        <taxon>Lepidoptera</taxon>
        <taxon>Glossata</taxon>
        <taxon>Ditrysia</taxon>
        <taxon>Papilionoidea</taxon>
        <taxon>Pieridae</taxon>
        <taxon>Pierinae</taxon>
        <taxon>Pieris</taxon>
    </lineage>
</organism>
<dbReference type="Proteomes" id="UP000663880">
    <property type="component" value="Unassembled WGS sequence"/>
</dbReference>
<dbReference type="EMBL" id="CAJOBZ010000031">
    <property type="protein sequence ID" value="CAF4889376.1"/>
    <property type="molecule type" value="Genomic_DNA"/>
</dbReference>
<sequence length="98" mass="11410">MSTEADENIKIPRRRKNCVNKEDYKSEIIKKARLKGNPYKNWKGNLIPGKIPDSDCSCKKLCLQRVNDDERLQLFCNFSSSNTKNEQDIYLQSLISIQ</sequence>
<keyword evidence="2" id="KW-1185">Reference proteome</keyword>